<organism evidence="1">
    <name type="scientific">Cacopsylla melanoneura</name>
    <dbReference type="NCBI Taxonomy" id="428564"/>
    <lineage>
        <taxon>Eukaryota</taxon>
        <taxon>Metazoa</taxon>
        <taxon>Ecdysozoa</taxon>
        <taxon>Arthropoda</taxon>
        <taxon>Hexapoda</taxon>
        <taxon>Insecta</taxon>
        <taxon>Pterygota</taxon>
        <taxon>Neoptera</taxon>
        <taxon>Paraneoptera</taxon>
        <taxon>Hemiptera</taxon>
        <taxon>Sternorrhyncha</taxon>
        <taxon>Psylloidea</taxon>
        <taxon>Psyllidae</taxon>
        <taxon>Psyllinae</taxon>
        <taxon>Cacopsylla</taxon>
    </lineage>
</organism>
<dbReference type="AlphaFoldDB" id="A0A8D8TNR5"/>
<accession>A0A8D8TNR5</accession>
<name>A0A8D8TNR5_9HEMI</name>
<protein>
    <submittedName>
        <fullName evidence="1">Uncharacterized protein</fullName>
    </submittedName>
</protein>
<sequence>MGSVGLSSPCLLVGYHPAFILRQTDFASPLGETIRNREHVLVHVWNIHQPVHIPEYELVDFEQEGIDESFCGYILGVLHHHHGSIYRVNHCFHYTPSVS</sequence>
<dbReference type="EMBL" id="HBUF01295738">
    <property type="protein sequence ID" value="CAG6690074.1"/>
    <property type="molecule type" value="Transcribed_RNA"/>
</dbReference>
<dbReference type="EMBL" id="HBUF01295737">
    <property type="protein sequence ID" value="CAG6690072.1"/>
    <property type="molecule type" value="Transcribed_RNA"/>
</dbReference>
<proteinExistence type="predicted"/>
<evidence type="ECO:0000313" key="1">
    <source>
        <dbReference type="EMBL" id="CAG6690074.1"/>
    </source>
</evidence>
<reference evidence="1" key="1">
    <citation type="submission" date="2021-05" db="EMBL/GenBank/DDBJ databases">
        <authorList>
            <person name="Alioto T."/>
            <person name="Alioto T."/>
            <person name="Gomez Garrido J."/>
        </authorList>
    </citation>
    <scope>NUCLEOTIDE SEQUENCE</scope>
</reference>